<evidence type="ECO:0000313" key="2">
    <source>
        <dbReference type="Proteomes" id="UP000320386"/>
    </source>
</evidence>
<dbReference type="Gene3D" id="3.40.50.150">
    <property type="entry name" value="Vaccinia Virus protein VP39"/>
    <property type="match status" value="1"/>
</dbReference>
<evidence type="ECO:0000313" key="1">
    <source>
        <dbReference type="EMBL" id="QDU72306.1"/>
    </source>
</evidence>
<dbReference type="SUPFAM" id="SSF53335">
    <property type="entry name" value="S-adenosyl-L-methionine-dependent methyltransferases"/>
    <property type="match status" value="1"/>
</dbReference>
<dbReference type="PANTHER" id="PTHR37211:SF1">
    <property type="entry name" value="EXPRESSED PROTEIN"/>
    <property type="match status" value="1"/>
</dbReference>
<accession>A0A518BZA7</accession>
<reference evidence="1 2" key="1">
    <citation type="submission" date="2019-02" db="EMBL/GenBank/DDBJ databases">
        <title>Deep-cultivation of Planctomycetes and their phenomic and genomic characterization uncovers novel biology.</title>
        <authorList>
            <person name="Wiegand S."/>
            <person name="Jogler M."/>
            <person name="Boedeker C."/>
            <person name="Pinto D."/>
            <person name="Vollmers J."/>
            <person name="Rivas-Marin E."/>
            <person name="Kohn T."/>
            <person name="Peeters S.H."/>
            <person name="Heuer A."/>
            <person name="Rast P."/>
            <person name="Oberbeckmann S."/>
            <person name="Bunk B."/>
            <person name="Jeske O."/>
            <person name="Meyerdierks A."/>
            <person name="Storesund J.E."/>
            <person name="Kallscheuer N."/>
            <person name="Luecker S."/>
            <person name="Lage O.M."/>
            <person name="Pohl T."/>
            <person name="Merkel B.J."/>
            <person name="Hornburger P."/>
            <person name="Mueller R.-W."/>
            <person name="Bruemmer F."/>
            <person name="Labrenz M."/>
            <person name="Spormann A.M."/>
            <person name="Op den Camp H."/>
            <person name="Overmann J."/>
            <person name="Amann R."/>
            <person name="Jetten M.S.M."/>
            <person name="Mascher T."/>
            <person name="Medema M.H."/>
            <person name="Devos D.P."/>
            <person name="Kaster A.-K."/>
            <person name="Ovreas L."/>
            <person name="Rohde M."/>
            <person name="Galperin M.Y."/>
            <person name="Jogler C."/>
        </authorList>
    </citation>
    <scope>NUCLEOTIDE SEQUENCE [LARGE SCALE GENOMIC DNA]</scope>
    <source>
        <strain evidence="1 2">Pan265</strain>
    </source>
</reference>
<organism evidence="1 2">
    <name type="scientific">Mucisphaera calidilacus</name>
    <dbReference type="NCBI Taxonomy" id="2527982"/>
    <lineage>
        <taxon>Bacteria</taxon>
        <taxon>Pseudomonadati</taxon>
        <taxon>Planctomycetota</taxon>
        <taxon>Phycisphaerae</taxon>
        <taxon>Phycisphaerales</taxon>
        <taxon>Phycisphaeraceae</taxon>
        <taxon>Mucisphaera</taxon>
    </lineage>
</organism>
<protein>
    <recommendedName>
        <fullName evidence="3">Class I SAM-dependent methyltransferase</fullName>
    </recommendedName>
</protein>
<dbReference type="Gene3D" id="2.20.25.110">
    <property type="entry name" value="S-adenosyl-L-methionine-dependent methyltransferases"/>
    <property type="match status" value="1"/>
</dbReference>
<name>A0A518BZA7_9BACT</name>
<dbReference type="PANTHER" id="PTHR37211">
    <property type="entry name" value="EXPRESSED PROTEIN"/>
    <property type="match status" value="1"/>
</dbReference>
<dbReference type="KEGG" id="mcad:Pan265_21700"/>
<dbReference type="Proteomes" id="UP000320386">
    <property type="component" value="Chromosome"/>
</dbReference>
<dbReference type="RefSeq" id="WP_145446480.1">
    <property type="nucleotide sequence ID" value="NZ_CP036280.1"/>
</dbReference>
<proteinExistence type="predicted"/>
<dbReference type="OrthoDB" id="287519at2"/>
<dbReference type="AlphaFoldDB" id="A0A518BZA7"/>
<evidence type="ECO:0008006" key="3">
    <source>
        <dbReference type="Google" id="ProtNLM"/>
    </source>
</evidence>
<gene>
    <name evidence="1" type="ORF">Pan265_21700</name>
</gene>
<dbReference type="InterPro" id="IPR029063">
    <property type="entry name" value="SAM-dependent_MTases_sf"/>
</dbReference>
<sequence>MARYPHRLALYRAAVQHPLAEVAMIERAFVRTSERCPLLLREDFAGTAAVSGAWVASHPERQAMAIERHGPTARWARREAARSLGDQAEDLHVVTADVHEVGSPRVDAIAVLNFSLCELHERVALLAYLRHARKGLLGGGMILLDLFGGPGAIRPFTQSRRITPPDLPAFDYHWEQRRFDAASNRIDCRIHFGFDDGHTMRSAFRYDWRLWSPAEVREALAEARYENITVWCDRYDSATHRSDGRYRPVRSISPREDWIAYVTATR</sequence>
<dbReference type="EMBL" id="CP036280">
    <property type="protein sequence ID" value="QDU72306.1"/>
    <property type="molecule type" value="Genomic_DNA"/>
</dbReference>
<keyword evidence="2" id="KW-1185">Reference proteome</keyword>